<sequence length="413" mass="45702">MKSLVVSSKYLPEYSGSGLRAHRTYLRLKEKYEIDFQVICSSTASNDSETYEIDGINVQQIVSERSRKLNRKLSSTPLRRFTNAALSHIEARSVTKQISETSFDVIHTFGYSPATIAAVNWSRKHKVPLIMELVNPMPNPYQYLPGSRLYSDQDLNHQSLIVAISQSLGDMCKSHGLIDNVWVRPNPVDTSHFSPPSERTRNDARSTISSATDDEILIVYVAKYIARKNHSFLLEVMAHLPENFRLVLAGPPQTENDTIPGLTAGEIPYLDARAKELGVGDRVEISHGFVDMLEYLSAADVFCFPSAGEAMGTPLIESIATGVPVVANASEPAFREWVIDGENGYLSDLNSERWAEAVINAAKLDADKKAAMSANIKSAISTEVIDGHYNKLLTELAAMRPEQQLNVEQVLSS</sequence>
<dbReference type="Proteomes" id="UP001219901">
    <property type="component" value="Chromosome"/>
</dbReference>
<evidence type="ECO:0000259" key="2">
    <source>
        <dbReference type="Pfam" id="PF13439"/>
    </source>
</evidence>
<dbReference type="EMBL" id="CP046147">
    <property type="protein sequence ID" value="WFG38824.1"/>
    <property type="molecule type" value="Genomic_DNA"/>
</dbReference>
<dbReference type="PANTHER" id="PTHR45947:SF3">
    <property type="entry name" value="SULFOQUINOVOSYL TRANSFERASE SQD2"/>
    <property type="match status" value="1"/>
</dbReference>
<reference evidence="4" key="2">
    <citation type="journal article" date="2023" name="Nat. Commun.">
        <title>Cultivation of marine bacteria of the SAR202 clade.</title>
        <authorList>
            <person name="Lim Y."/>
            <person name="Seo J.H."/>
            <person name="Giovannoni S.J."/>
            <person name="Kang I."/>
            <person name="Cho J.C."/>
        </authorList>
    </citation>
    <scope>NUCLEOTIDE SEQUENCE</scope>
    <source>
        <strain evidence="4">JH1073</strain>
    </source>
</reference>
<reference evidence="5" key="3">
    <citation type="submission" date="2023-06" db="EMBL/GenBank/DDBJ databases">
        <title>Pangenomics reveal diversification of enzyme families and niche specialization in globally abundant SAR202 bacteria.</title>
        <authorList>
            <person name="Saw J.H.W."/>
        </authorList>
    </citation>
    <scope>NUCLEOTIDE SEQUENCE [LARGE SCALE GENOMIC DNA]</scope>
    <source>
        <strain evidence="5">JH1073</strain>
    </source>
</reference>
<accession>A0AAJ6CU42</accession>
<dbReference type="EMBL" id="WMBE01000001">
    <property type="protein sequence ID" value="MDG0866462.1"/>
    <property type="molecule type" value="Genomic_DNA"/>
</dbReference>
<evidence type="ECO:0000313" key="3">
    <source>
        <dbReference type="EMBL" id="MDG0866462.1"/>
    </source>
</evidence>
<dbReference type="SUPFAM" id="SSF53756">
    <property type="entry name" value="UDP-Glycosyltransferase/glycogen phosphorylase"/>
    <property type="match status" value="1"/>
</dbReference>
<feature type="domain" description="Glycosyl transferase family 1" evidence="1">
    <location>
        <begin position="211"/>
        <end position="377"/>
    </location>
</feature>
<dbReference type="CDD" id="cd03801">
    <property type="entry name" value="GT4_PimA-like"/>
    <property type="match status" value="1"/>
</dbReference>
<dbReference type="GO" id="GO:0016757">
    <property type="term" value="F:glycosyltransferase activity"/>
    <property type="evidence" value="ECO:0007669"/>
    <property type="project" value="InterPro"/>
</dbReference>
<dbReference type="RefSeq" id="WP_342822107.1">
    <property type="nucleotide sequence ID" value="NZ_CP046146.1"/>
</dbReference>
<proteinExistence type="predicted"/>
<evidence type="ECO:0000259" key="1">
    <source>
        <dbReference type="Pfam" id="PF00534"/>
    </source>
</evidence>
<protein>
    <submittedName>
        <fullName evidence="4">Glycosyltransferase</fullName>
    </submittedName>
</protein>
<evidence type="ECO:0000313" key="5">
    <source>
        <dbReference type="Proteomes" id="UP001219901"/>
    </source>
</evidence>
<reference evidence="5 6" key="1">
    <citation type="submission" date="2019-11" db="EMBL/GenBank/DDBJ databases">
        <authorList>
            <person name="Cho J.-C."/>
        </authorList>
    </citation>
    <scope>NUCLEOTIDE SEQUENCE [LARGE SCALE GENOMIC DNA]</scope>
    <source>
        <strain evidence="4 5">JH1073</strain>
        <strain evidence="3 6">JH702</strain>
    </source>
</reference>
<name>A0AAJ6CU42_9CHLR</name>
<dbReference type="Pfam" id="PF13439">
    <property type="entry name" value="Glyco_transf_4"/>
    <property type="match status" value="1"/>
</dbReference>
<dbReference type="AlphaFoldDB" id="A0AAJ6CU42"/>
<feature type="domain" description="Glycosyltransferase subfamily 4-like N-terminal" evidence="2">
    <location>
        <begin position="67"/>
        <end position="191"/>
    </location>
</feature>
<gene>
    <name evidence="3" type="ORF">GKO46_05165</name>
    <name evidence="4" type="ORF">GKO48_04095</name>
</gene>
<dbReference type="Proteomes" id="UP001321249">
    <property type="component" value="Unassembled WGS sequence"/>
</dbReference>
<organism evidence="4 5">
    <name type="scientific">Candidatus Lucifugimonas marina</name>
    <dbReference type="NCBI Taxonomy" id="3038979"/>
    <lineage>
        <taxon>Bacteria</taxon>
        <taxon>Bacillati</taxon>
        <taxon>Chloroflexota</taxon>
        <taxon>Dehalococcoidia</taxon>
        <taxon>SAR202 cluster</taxon>
        <taxon>Candidatus Lucifugimonadales</taxon>
        <taxon>Candidatus Lucifugimonadaceae</taxon>
        <taxon>Candidatus Lucifugimonas</taxon>
    </lineage>
</organism>
<dbReference type="InterPro" id="IPR001296">
    <property type="entry name" value="Glyco_trans_1"/>
</dbReference>
<dbReference type="InterPro" id="IPR028098">
    <property type="entry name" value="Glyco_trans_4-like_N"/>
</dbReference>
<evidence type="ECO:0000313" key="6">
    <source>
        <dbReference type="Proteomes" id="UP001321249"/>
    </source>
</evidence>
<dbReference type="Gene3D" id="3.40.50.2000">
    <property type="entry name" value="Glycogen Phosphorylase B"/>
    <property type="match status" value="2"/>
</dbReference>
<keyword evidence="5" id="KW-1185">Reference proteome</keyword>
<evidence type="ECO:0000313" key="4">
    <source>
        <dbReference type="EMBL" id="WFG38824.1"/>
    </source>
</evidence>
<dbReference type="Pfam" id="PF00534">
    <property type="entry name" value="Glycos_transf_1"/>
    <property type="match status" value="1"/>
</dbReference>
<dbReference type="PANTHER" id="PTHR45947">
    <property type="entry name" value="SULFOQUINOVOSYL TRANSFERASE SQD2"/>
    <property type="match status" value="1"/>
</dbReference>
<dbReference type="InterPro" id="IPR050194">
    <property type="entry name" value="Glycosyltransferase_grp1"/>
</dbReference>